<evidence type="ECO:0000313" key="2">
    <source>
        <dbReference type="Proteomes" id="UP000324507"/>
    </source>
</evidence>
<dbReference type="AlphaFoldDB" id="A0A5P2QN05"/>
<sequence length="71" mass="8161">MIERTSHFLVVLKNEEKRTKPVMAQIAQALTPPPWHACRTITFDRGSKFIDWPHLQAEVGTQTWFCGAQLP</sequence>
<accession>A0A5P2QN05</accession>
<protein>
    <submittedName>
        <fullName evidence="1">Uncharacterized protein</fullName>
    </submittedName>
</protein>
<proteinExistence type="predicted"/>
<name>A0A5P2QN05_9RHOB</name>
<organism evidence="1 2">
    <name type="scientific">Paracoccus yeei</name>
    <dbReference type="NCBI Taxonomy" id="147645"/>
    <lineage>
        <taxon>Bacteria</taxon>
        <taxon>Pseudomonadati</taxon>
        <taxon>Pseudomonadota</taxon>
        <taxon>Alphaproteobacteria</taxon>
        <taxon>Rhodobacterales</taxon>
        <taxon>Paracoccaceae</taxon>
        <taxon>Paracoccus</taxon>
    </lineage>
</organism>
<dbReference type="Proteomes" id="UP000324507">
    <property type="component" value="Plasmid unnamed2"/>
</dbReference>
<dbReference type="RefSeq" id="WP_120443729.1">
    <property type="nucleotide sequence ID" value="NZ_CALTWI010000038.1"/>
</dbReference>
<gene>
    <name evidence="1" type="ORF">FOB51_01970</name>
</gene>
<evidence type="ECO:0000313" key="1">
    <source>
        <dbReference type="EMBL" id="QEU06856.1"/>
    </source>
</evidence>
<dbReference type="EMBL" id="CP044079">
    <property type="protein sequence ID" value="QEU06856.1"/>
    <property type="molecule type" value="Genomic_DNA"/>
</dbReference>
<geneLocation type="plasmid" evidence="1">
    <name>unnamed2</name>
</geneLocation>
<keyword evidence="1" id="KW-0614">Plasmid</keyword>
<reference evidence="1 2" key="1">
    <citation type="submission" date="2019-09" db="EMBL/GenBank/DDBJ databases">
        <title>FDA dAtabase for Regulatory Grade micrObial Sequences (FDA-ARGOS): Supporting development and validation of Infectious Disease Dx tests.</title>
        <authorList>
            <person name="Sciortino C."/>
            <person name="Tallon L."/>
            <person name="Sadzewicz L."/>
            <person name="Vavikolanu K."/>
            <person name="Mehta A."/>
            <person name="Aluvathingal J."/>
            <person name="Nadendla S."/>
            <person name="Nandy P."/>
            <person name="Geyer C."/>
            <person name="Yan Y."/>
            <person name="Sichtig H."/>
        </authorList>
    </citation>
    <scope>NUCLEOTIDE SEQUENCE [LARGE SCALE GENOMIC DNA]</scope>
    <source>
        <strain evidence="1 2">FDAARGOS_643</strain>
        <plasmid evidence="1 2">unnamed2</plasmid>
    </source>
</reference>